<sequence>MSKNPQINASNYILNIVELQNVITNVTGQSATQALASQVAQIQEMVNYEQKRINTNVIASFGGSNSITVLNSLNLCNDGIYTAVSSTTGGSPAPGKNIVCLDTAGTAAWGFISSMSTADSIRFNGAGTEIARFTNSGNLGVGTTTPSHAVDVVGEGYFTGNVTASNFLTLSDGQYKTNIRQIEGASGVISSLNGVRFQWKEGGDHDLGFIAQNVQEVFPEGVYGSNILHVNYQKVIPILVEAVKELQERVRVLESTSRL</sequence>
<reference evidence="2" key="1">
    <citation type="journal article" date="2020" name="Nature">
        <title>Giant virus diversity and host interactions through global metagenomics.</title>
        <authorList>
            <person name="Schulz F."/>
            <person name="Roux S."/>
            <person name="Paez-Espino D."/>
            <person name="Jungbluth S."/>
            <person name="Walsh D.A."/>
            <person name="Denef V.J."/>
            <person name="McMahon K.D."/>
            <person name="Konstantinidis K.T."/>
            <person name="Eloe-Fadrosh E.A."/>
            <person name="Kyrpides N.C."/>
            <person name="Woyke T."/>
        </authorList>
    </citation>
    <scope>NUCLEOTIDE SEQUENCE</scope>
    <source>
        <strain evidence="2">GVMAG-M-3300010158-60</strain>
    </source>
</reference>
<dbReference type="InterPro" id="IPR030392">
    <property type="entry name" value="S74_ICA"/>
</dbReference>
<organism evidence="2">
    <name type="scientific">viral metagenome</name>
    <dbReference type="NCBI Taxonomy" id="1070528"/>
    <lineage>
        <taxon>unclassified sequences</taxon>
        <taxon>metagenomes</taxon>
        <taxon>organismal metagenomes</taxon>
    </lineage>
</organism>
<protein>
    <recommendedName>
        <fullName evidence="1">Peptidase S74 domain-containing protein</fullName>
    </recommendedName>
</protein>
<evidence type="ECO:0000259" key="1">
    <source>
        <dbReference type="PROSITE" id="PS51688"/>
    </source>
</evidence>
<dbReference type="AlphaFoldDB" id="A0A6C0BD78"/>
<name>A0A6C0BD78_9ZZZZ</name>
<dbReference type="EMBL" id="MN739109">
    <property type="protein sequence ID" value="QHS89438.1"/>
    <property type="molecule type" value="Genomic_DNA"/>
</dbReference>
<evidence type="ECO:0000313" key="2">
    <source>
        <dbReference type="EMBL" id="QHS89438.1"/>
    </source>
</evidence>
<accession>A0A6C0BD78</accession>
<dbReference type="PROSITE" id="PS51688">
    <property type="entry name" value="ICA"/>
    <property type="match status" value="1"/>
</dbReference>
<feature type="domain" description="Peptidase S74" evidence="1">
    <location>
        <begin position="171"/>
        <end position="257"/>
    </location>
</feature>
<proteinExistence type="predicted"/>
<dbReference type="Pfam" id="PF13884">
    <property type="entry name" value="Peptidase_S74"/>
    <property type="match status" value="1"/>
</dbReference>